<dbReference type="Pfam" id="PF17919">
    <property type="entry name" value="RT_RNaseH_2"/>
    <property type="match status" value="1"/>
</dbReference>
<dbReference type="InterPro" id="IPR000477">
    <property type="entry name" value="RT_dom"/>
</dbReference>
<evidence type="ECO:0000313" key="4">
    <source>
        <dbReference type="Proteomes" id="UP001289374"/>
    </source>
</evidence>
<dbReference type="Pfam" id="PF00078">
    <property type="entry name" value="RVT_1"/>
    <property type="match status" value="1"/>
</dbReference>
<dbReference type="InterPro" id="IPR041577">
    <property type="entry name" value="RT_RNaseH_2"/>
</dbReference>
<dbReference type="Gene3D" id="3.10.10.10">
    <property type="entry name" value="HIV Type 1 Reverse Transcriptase, subunit A, domain 1"/>
    <property type="match status" value="1"/>
</dbReference>
<dbReference type="InterPro" id="IPR043502">
    <property type="entry name" value="DNA/RNA_pol_sf"/>
</dbReference>
<evidence type="ECO:0000313" key="3">
    <source>
        <dbReference type="EMBL" id="KAK4384253.1"/>
    </source>
</evidence>
<dbReference type="Gene3D" id="3.30.70.270">
    <property type="match status" value="2"/>
</dbReference>
<reference evidence="3" key="2">
    <citation type="journal article" date="2024" name="Plant">
        <title>Genomic evolution and insights into agronomic trait innovations of Sesamum species.</title>
        <authorList>
            <person name="Miao H."/>
            <person name="Wang L."/>
            <person name="Qu L."/>
            <person name="Liu H."/>
            <person name="Sun Y."/>
            <person name="Le M."/>
            <person name="Wang Q."/>
            <person name="Wei S."/>
            <person name="Zheng Y."/>
            <person name="Lin W."/>
            <person name="Duan Y."/>
            <person name="Cao H."/>
            <person name="Xiong S."/>
            <person name="Wang X."/>
            <person name="Wei L."/>
            <person name="Li C."/>
            <person name="Ma Q."/>
            <person name="Ju M."/>
            <person name="Zhao R."/>
            <person name="Li G."/>
            <person name="Mu C."/>
            <person name="Tian Q."/>
            <person name="Mei H."/>
            <person name="Zhang T."/>
            <person name="Gao T."/>
            <person name="Zhang H."/>
        </authorList>
    </citation>
    <scope>NUCLEOTIDE SEQUENCE</scope>
    <source>
        <tissue evidence="3">Leaf</tissue>
    </source>
</reference>
<keyword evidence="4" id="KW-1185">Reference proteome</keyword>
<evidence type="ECO:0000259" key="1">
    <source>
        <dbReference type="Pfam" id="PF00078"/>
    </source>
</evidence>
<dbReference type="SUPFAM" id="SSF56672">
    <property type="entry name" value="DNA/RNA polymerases"/>
    <property type="match status" value="1"/>
</dbReference>
<organism evidence="3 4">
    <name type="scientific">Sesamum angolense</name>
    <dbReference type="NCBI Taxonomy" id="2727404"/>
    <lineage>
        <taxon>Eukaryota</taxon>
        <taxon>Viridiplantae</taxon>
        <taxon>Streptophyta</taxon>
        <taxon>Embryophyta</taxon>
        <taxon>Tracheophyta</taxon>
        <taxon>Spermatophyta</taxon>
        <taxon>Magnoliopsida</taxon>
        <taxon>eudicotyledons</taxon>
        <taxon>Gunneridae</taxon>
        <taxon>Pentapetalae</taxon>
        <taxon>asterids</taxon>
        <taxon>lamiids</taxon>
        <taxon>Lamiales</taxon>
        <taxon>Pedaliaceae</taxon>
        <taxon>Sesamum</taxon>
    </lineage>
</organism>
<dbReference type="CDD" id="cd01647">
    <property type="entry name" value="RT_LTR"/>
    <property type="match status" value="1"/>
</dbReference>
<reference evidence="3" key="1">
    <citation type="submission" date="2020-06" db="EMBL/GenBank/DDBJ databases">
        <authorList>
            <person name="Li T."/>
            <person name="Hu X."/>
            <person name="Zhang T."/>
            <person name="Song X."/>
            <person name="Zhang H."/>
            <person name="Dai N."/>
            <person name="Sheng W."/>
            <person name="Hou X."/>
            <person name="Wei L."/>
        </authorList>
    </citation>
    <scope>NUCLEOTIDE SEQUENCE</scope>
    <source>
        <strain evidence="3">K16</strain>
        <tissue evidence="3">Leaf</tissue>
    </source>
</reference>
<accession>A0AAE1T8N2</accession>
<dbReference type="EMBL" id="JACGWL010000241">
    <property type="protein sequence ID" value="KAK4384253.1"/>
    <property type="molecule type" value="Genomic_DNA"/>
</dbReference>
<proteinExistence type="predicted"/>
<evidence type="ECO:0000259" key="2">
    <source>
        <dbReference type="Pfam" id="PF17919"/>
    </source>
</evidence>
<name>A0AAE1T8N2_9LAMI</name>
<dbReference type="PANTHER" id="PTHR33064">
    <property type="entry name" value="POL PROTEIN"/>
    <property type="match status" value="1"/>
</dbReference>
<dbReference type="PANTHER" id="PTHR33064:SF37">
    <property type="entry name" value="RIBONUCLEASE H"/>
    <property type="match status" value="1"/>
</dbReference>
<dbReference type="AlphaFoldDB" id="A0AAE1T8N2"/>
<dbReference type="FunFam" id="3.30.70.270:FF:000003">
    <property type="entry name" value="Transposon Ty3-G Gag-Pol polyprotein"/>
    <property type="match status" value="1"/>
</dbReference>
<dbReference type="InterPro" id="IPR043128">
    <property type="entry name" value="Rev_trsase/Diguanyl_cyclase"/>
</dbReference>
<dbReference type="InterPro" id="IPR051320">
    <property type="entry name" value="Viral_Replic_Matur_Polypro"/>
</dbReference>
<feature type="domain" description="Reverse transcriptase/retrotransposon-derived protein RNase H-like" evidence="2">
    <location>
        <begin position="457"/>
        <end position="538"/>
    </location>
</feature>
<dbReference type="Proteomes" id="UP001289374">
    <property type="component" value="Unassembled WGS sequence"/>
</dbReference>
<sequence length="550" mass="63452">MAPDSIRIPRIGGVDIVIKDHPVLDRTMSSRIEYSSRMSFSEDRITGYKGKEKDLARVLTPQEIRQPVVGRYEGMLEIAGHEFLVAGRENGSMTLGLSFLEDHKPWGRKAYIDSGSGICTAKPGVFPKEARETLPVIAGRDFSQKILILNTGIREAKIMIGGAFGTPWFRVKHLPFISMIQVLRREKAFNRIMPINFRSQRGDVDAKLTHPKMQDKRKFESLAWWDRNKIESTLKIKEECKDEYVRYKPIQMNMEDKKDMQMIIKEHINLGLIEPGISAYSSPGFLIKMENESKKFTAFSTPQGQYIWNVLPMGLTNAPQIFQRKMDNLFKDYFEFMLVYIDDILIASKNMKEHIKHLEIFSDACSKEGLVLSEKKATIAVNKIEFLGILIDEAGIELQEHIVEKIRNFPDILKEKKQLQSFLGVVNFAGIFIKDLAKYRKDFRPLLKETESAKWKWEEIHTQRVRELKQICNNLSKLAISQDDDDLVVYTDANDYRWAAVLMKRTTTGEEPCRYTGGLFTEQQAKVWHINEKEFFAFGRLLRNGLVSTC</sequence>
<protein>
    <submittedName>
        <fullName evidence="3">Enzymatic polyprotein</fullName>
    </submittedName>
</protein>
<gene>
    <name evidence="3" type="ORF">Sango_3079300</name>
</gene>
<comment type="caution">
    <text evidence="3">The sequence shown here is derived from an EMBL/GenBank/DDBJ whole genome shotgun (WGS) entry which is preliminary data.</text>
</comment>
<feature type="domain" description="Reverse transcriptase" evidence="1">
    <location>
        <begin position="286"/>
        <end position="389"/>
    </location>
</feature>